<dbReference type="PROSITE" id="PS51354">
    <property type="entry name" value="GLUTAREDOXIN_2"/>
    <property type="match status" value="1"/>
</dbReference>
<dbReference type="Proteomes" id="UP000791440">
    <property type="component" value="Unassembled WGS sequence"/>
</dbReference>
<dbReference type="SFLD" id="SFLDG01153">
    <property type="entry name" value="Main.4:_Theta-like"/>
    <property type="match status" value="1"/>
</dbReference>
<name>A0A921YUZ6_MANSE</name>
<keyword evidence="5" id="KW-1185">Reference proteome</keyword>
<dbReference type="InterPro" id="IPR040079">
    <property type="entry name" value="Glutathione_S-Trfase"/>
</dbReference>
<dbReference type="PROSITE" id="PS50405">
    <property type="entry name" value="GST_CTER"/>
    <property type="match status" value="1"/>
</dbReference>
<dbReference type="EMBL" id="JH668322">
    <property type="protein sequence ID" value="KAG6445495.1"/>
    <property type="molecule type" value="Genomic_DNA"/>
</dbReference>
<dbReference type="PANTHER" id="PTHR43969">
    <property type="entry name" value="GLUTATHIONE S TRANSFERASE D10, ISOFORM A-RELATED"/>
    <property type="match status" value="1"/>
</dbReference>
<dbReference type="GO" id="GO:0004364">
    <property type="term" value="F:glutathione transferase activity"/>
    <property type="evidence" value="ECO:0007669"/>
    <property type="project" value="TreeGrafter"/>
</dbReference>
<organism evidence="4 5">
    <name type="scientific">Manduca sexta</name>
    <name type="common">Tobacco hawkmoth</name>
    <name type="synonym">Tobacco hornworm</name>
    <dbReference type="NCBI Taxonomy" id="7130"/>
    <lineage>
        <taxon>Eukaryota</taxon>
        <taxon>Metazoa</taxon>
        <taxon>Ecdysozoa</taxon>
        <taxon>Arthropoda</taxon>
        <taxon>Hexapoda</taxon>
        <taxon>Insecta</taxon>
        <taxon>Pterygota</taxon>
        <taxon>Neoptera</taxon>
        <taxon>Endopterygota</taxon>
        <taxon>Lepidoptera</taxon>
        <taxon>Glossata</taxon>
        <taxon>Ditrysia</taxon>
        <taxon>Bombycoidea</taxon>
        <taxon>Sphingidae</taxon>
        <taxon>Sphinginae</taxon>
        <taxon>Sphingini</taxon>
        <taxon>Manduca</taxon>
    </lineage>
</organism>
<dbReference type="AlphaFoldDB" id="A0A921YUZ6"/>
<evidence type="ECO:0000313" key="4">
    <source>
        <dbReference type="EMBL" id="KAG6445495.1"/>
    </source>
</evidence>
<dbReference type="PANTHER" id="PTHR43969:SF9">
    <property type="entry name" value="GLUTATHIONE S TRANSFERASE D10, ISOFORM A-RELATED"/>
    <property type="match status" value="1"/>
</dbReference>
<evidence type="ECO:0000259" key="2">
    <source>
        <dbReference type="PROSITE" id="PS50404"/>
    </source>
</evidence>
<gene>
    <name evidence="4" type="ORF">O3G_MSEX003974</name>
</gene>
<feature type="domain" description="GST N-terminal" evidence="2">
    <location>
        <begin position="1"/>
        <end position="83"/>
    </location>
</feature>
<dbReference type="InterPro" id="IPR010987">
    <property type="entry name" value="Glutathione-S-Trfase_C-like"/>
</dbReference>
<dbReference type="FunFam" id="1.20.1050.10:FF:000007">
    <property type="entry name" value="Glutathione S-transferase 1-1"/>
    <property type="match status" value="1"/>
</dbReference>
<reference evidence="4" key="2">
    <citation type="submission" date="2020-12" db="EMBL/GenBank/DDBJ databases">
        <authorList>
            <person name="Kanost M."/>
        </authorList>
    </citation>
    <scope>NUCLEOTIDE SEQUENCE</scope>
</reference>
<proteinExistence type="predicted"/>
<dbReference type="GO" id="GO:0006749">
    <property type="term" value="P:glutathione metabolic process"/>
    <property type="evidence" value="ECO:0007669"/>
    <property type="project" value="TreeGrafter"/>
</dbReference>
<dbReference type="CDD" id="cd03045">
    <property type="entry name" value="GST_N_Delta_Epsilon"/>
    <property type="match status" value="1"/>
</dbReference>
<dbReference type="SFLD" id="SFLDG00358">
    <property type="entry name" value="Main_(cytGST)"/>
    <property type="match status" value="1"/>
</dbReference>
<evidence type="ECO:0000313" key="5">
    <source>
        <dbReference type="Proteomes" id="UP000791440"/>
    </source>
</evidence>
<comment type="subunit">
    <text evidence="1">Homodimer.</text>
</comment>
<dbReference type="CDD" id="cd03177">
    <property type="entry name" value="GST_C_Delta_Epsilon"/>
    <property type="match status" value="1"/>
</dbReference>
<dbReference type="PROSITE" id="PS50404">
    <property type="entry name" value="GST_NTER"/>
    <property type="match status" value="1"/>
</dbReference>
<dbReference type="Pfam" id="PF13417">
    <property type="entry name" value="GST_N_3"/>
    <property type="match status" value="1"/>
</dbReference>
<protein>
    <submittedName>
        <fullName evidence="4">Uncharacterized protein</fullName>
    </submittedName>
</protein>
<sequence length="163" mass="18431">MGIILYKKDTSPPCRSVRMVLHALGITDVTLIDVNLPEKEHLKEEYIKINPQHTVPTLKDGDLIIWDSHAIATYLVTKYGTNTSLYPAEPARRAIIDQRLHFDSGVLFATLRGTVEPILYFGEKDYTPQNLDKIRSAYVFLESFLTTPWLAGEHLTVADICCV</sequence>
<dbReference type="InterPro" id="IPR004045">
    <property type="entry name" value="Glutathione_S-Trfase_N"/>
</dbReference>
<evidence type="ECO:0000259" key="3">
    <source>
        <dbReference type="PROSITE" id="PS50405"/>
    </source>
</evidence>
<comment type="caution">
    <text evidence="4">The sequence shown here is derived from an EMBL/GenBank/DDBJ whole genome shotgun (WGS) entry which is preliminary data.</text>
</comment>
<dbReference type="FunFam" id="3.40.30.10:FF:000034">
    <property type="entry name" value="glutathione S-transferase 1"/>
    <property type="match status" value="1"/>
</dbReference>
<evidence type="ECO:0000256" key="1">
    <source>
        <dbReference type="ARBA" id="ARBA00011738"/>
    </source>
</evidence>
<reference evidence="4" key="1">
    <citation type="journal article" date="2016" name="Insect Biochem. Mol. Biol.">
        <title>Multifaceted biological insights from a draft genome sequence of the tobacco hornworm moth, Manduca sexta.</title>
        <authorList>
            <person name="Kanost M.R."/>
            <person name="Arrese E.L."/>
            <person name="Cao X."/>
            <person name="Chen Y.R."/>
            <person name="Chellapilla S."/>
            <person name="Goldsmith M.R."/>
            <person name="Grosse-Wilde E."/>
            <person name="Heckel D.G."/>
            <person name="Herndon N."/>
            <person name="Jiang H."/>
            <person name="Papanicolaou A."/>
            <person name="Qu J."/>
            <person name="Soulages J.L."/>
            <person name="Vogel H."/>
            <person name="Walters J."/>
            <person name="Waterhouse R.M."/>
            <person name="Ahn S.J."/>
            <person name="Almeida F.C."/>
            <person name="An C."/>
            <person name="Aqrawi P."/>
            <person name="Bretschneider A."/>
            <person name="Bryant W.B."/>
            <person name="Bucks S."/>
            <person name="Chao H."/>
            <person name="Chevignon G."/>
            <person name="Christen J.M."/>
            <person name="Clarke D.F."/>
            <person name="Dittmer N.T."/>
            <person name="Ferguson L.C.F."/>
            <person name="Garavelou S."/>
            <person name="Gordon K.H.J."/>
            <person name="Gunaratna R.T."/>
            <person name="Han Y."/>
            <person name="Hauser F."/>
            <person name="He Y."/>
            <person name="Heidel-Fischer H."/>
            <person name="Hirsh A."/>
            <person name="Hu Y."/>
            <person name="Jiang H."/>
            <person name="Kalra D."/>
            <person name="Klinner C."/>
            <person name="Konig C."/>
            <person name="Kovar C."/>
            <person name="Kroll A.R."/>
            <person name="Kuwar S.S."/>
            <person name="Lee S.L."/>
            <person name="Lehman R."/>
            <person name="Li K."/>
            <person name="Li Z."/>
            <person name="Liang H."/>
            <person name="Lovelace S."/>
            <person name="Lu Z."/>
            <person name="Mansfield J.H."/>
            <person name="McCulloch K.J."/>
            <person name="Mathew T."/>
            <person name="Morton B."/>
            <person name="Muzny D.M."/>
            <person name="Neunemann D."/>
            <person name="Ongeri F."/>
            <person name="Pauchet Y."/>
            <person name="Pu L.L."/>
            <person name="Pyrousis I."/>
            <person name="Rao X.J."/>
            <person name="Redding A."/>
            <person name="Roesel C."/>
            <person name="Sanchez-Gracia A."/>
            <person name="Schaack S."/>
            <person name="Shukla A."/>
            <person name="Tetreau G."/>
            <person name="Wang Y."/>
            <person name="Xiong G.H."/>
            <person name="Traut W."/>
            <person name="Walsh T.K."/>
            <person name="Worley K.C."/>
            <person name="Wu D."/>
            <person name="Wu W."/>
            <person name="Wu Y.Q."/>
            <person name="Zhang X."/>
            <person name="Zou Z."/>
            <person name="Zucker H."/>
            <person name="Briscoe A.D."/>
            <person name="Burmester T."/>
            <person name="Clem R.J."/>
            <person name="Feyereisen R."/>
            <person name="Grimmelikhuijzen C.J.P."/>
            <person name="Hamodrakas S.J."/>
            <person name="Hansson B.S."/>
            <person name="Huguet E."/>
            <person name="Jermiin L.S."/>
            <person name="Lan Q."/>
            <person name="Lehman H.K."/>
            <person name="Lorenzen M."/>
            <person name="Merzendorfer H."/>
            <person name="Michalopoulos I."/>
            <person name="Morton D.B."/>
            <person name="Muthukrishnan S."/>
            <person name="Oakeshott J.G."/>
            <person name="Palmer W."/>
            <person name="Park Y."/>
            <person name="Passarelli A.L."/>
            <person name="Rozas J."/>
            <person name="Schwartz L.M."/>
            <person name="Smith W."/>
            <person name="Southgate A."/>
            <person name="Vilcinskas A."/>
            <person name="Vogt R."/>
            <person name="Wang P."/>
            <person name="Werren J."/>
            <person name="Yu X.Q."/>
            <person name="Zhou J.J."/>
            <person name="Brown S.J."/>
            <person name="Scherer S.E."/>
            <person name="Richards S."/>
            <person name="Blissard G.W."/>
        </authorList>
    </citation>
    <scope>NUCLEOTIDE SEQUENCE</scope>
</reference>
<feature type="domain" description="GST C-terminal" evidence="3">
    <location>
        <begin position="89"/>
        <end position="163"/>
    </location>
</feature>
<accession>A0A921YUZ6</accession>
<dbReference type="SFLD" id="SFLDS00019">
    <property type="entry name" value="Glutathione_Transferase_(cytos"/>
    <property type="match status" value="1"/>
</dbReference>